<dbReference type="InterPro" id="IPR052035">
    <property type="entry name" value="ZnF_BED_domain_contain"/>
</dbReference>
<dbReference type="SUPFAM" id="SSF53098">
    <property type="entry name" value="Ribonuclease H-like"/>
    <property type="match status" value="1"/>
</dbReference>
<organism evidence="3 4">
    <name type="scientific">Rosa chinensis</name>
    <name type="common">China rose</name>
    <dbReference type="NCBI Taxonomy" id="74649"/>
    <lineage>
        <taxon>Eukaryota</taxon>
        <taxon>Viridiplantae</taxon>
        <taxon>Streptophyta</taxon>
        <taxon>Embryophyta</taxon>
        <taxon>Tracheophyta</taxon>
        <taxon>Spermatophyta</taxon>
        <taxon>Magnoliopsida</taxon>
        <taxon>eudicotyledons</taxon>
        <taxon>Gunneridae</taxon>
        <taxon>Pentapetalae</taxon>
        <taxon>rosids</taxon>
        <taxon>fabids</taxon>
        <taxon>Rosales</taxon>
        <taxon>Rosaceae</taxon>
        <taxon>Rosoideae</taxon>
        <taxon>Rosoideae incertae sedis</taxon>
        <taxon>Rosa</taxon>
    </lineage>
</organism>
<dbReference type="PANTHER" id="PTHR46481">
    <property type="entry name" value="ZINC FINGER BED DOMAIN-CONTAINING PROTEIN 4"/>
    <property type="match status" value="1"/>
</dbReference>
<keyword evidence="1" id="KW-0238">DNA-binding</keyword>
<sequence length="383" mass="44333">MYDAKKETLKRELRGHSVCLTTDTWTSCQNINYMVVTAHFIDSGWNMHKRVLNFCVVPNHTGNTIGKILESCLINWNLDRVLTISVDNASVNKVSIEYLQKKMSGWPRKPLFDGKFMHVRCLAHIVNIIVRSSLHIMDRSVASIRNAVRYVRSSGQRLDVIKLCAEKEILDCSKVCVLDVPTRWNSTFIMLDTALELKKAFDRMADVEDAKYRSYFDEEDDLDEELNEAENIKAARHSRKMVGPPVESNWEKAAVFVKFLNVFYDVTVEVSAQLKPTTNKVFHDIVTIREELDHLFHKPIDNQSTESDKILFGMTDKMRNKFKKYFGSIEDINQLFFAALVLDPRYKLKNVKRVCEMYLAMDSVEIKKKSDELKQLVLTLCDI</sequence>
<evidence type="ECO:0000313" key="4">
    <source>
        <dbReference type="Proteomes" id="UP000238479"/>
    </source>
</evidence>
<dbReference type="AlphaFoldDB" id="A0A2P6PGN0"/>
<dbReference type="Gramene" id="PRQ21096">
    <property type="protein sequence ID" value="PRQ21096"/>
    <property type="gene ID" value="RchiOBHm_Chr7g0235371"/>
</dbReference>
<dbReference type="PANTHER" id="PTHR46481:SF7">
    <property type="entry name" value="ZINC FINGER BED DOMAIN-CONTAINING PROTEIN RICESLEEPER 2-LIKE"/>
    <property type="match status" value="1"/>
</dbReference>
<feature type="domain" description="hAT-like transposase RNase-H fold" evidence="2">
    <location>
        <begin position="273"/>
        <end position="377"/>
    </location>
</feature>
<reference evidence="3 4" key="1">
    <citation type="journal article" date="2018" name="Nat. Genet.">
        <title>The Rosa genome provides new insights in the design of modern roses.</title>
        <authorList>
            <person name="Bendahmane M."/>
        </authorList>
    </citation>
    <scope>NUCLEOTIDE SEQUENCE [LARGE SCALE GENOMIC DNA]</scope>
    <source>
        <strain evidence="4">cv. Old Blush</strain>
    </source>
</reference>
<dbReference type="GO" id="GO:0003677">
    <property type="term" value="F:DNA binding"/>
    <property type="evidence" value="ECO:0007669"/>
    <property type="project" value="UniProtKB-KW"/>
</dbReference>
<protein>
    <submittedName>
        <fullName evidence="3">Putative ribonuclease H-like domain, hAT-like transposase, RNase-H</fullName>
    </submittedName>
</protein>
<comment type="caution">
    <text evidence="3">The sequence shown here is derived from an EMBL/GenBank/DDBJ whole genome shotgun (WGS) entry which is preliminary data.</text>
</comment>
<dbReference type="OMA" id="CEMYLAM"/>
<keyword evidence="4" id="KW-1185">Reference proteome</keyword>
<dbReference type="STRING" id="74649.A0A2P6PGN0"/>
<accession>A0A2P6PGN0</accession>
<evidence type="ECO:0000256" key="1">
    <source>
        <dbReference type="ARBA" id="ARBA00023125"/>
    </source>
</evidence>
<dbReference type="Pfam" id="PF14372">
    <property type="entry name" value="hAT-like_RNase-H"/>
    <property type="match status" value="1"/>
</dbReference>
<proteinExistence type="predicted"/>
<name>A0A2P6PGN0_ROSCH</name>
<evidence type="ECO:0000259" key="2">
    <source>
        <dbReference type="Pfam" id="PF14372"/>
    </source>
</evidence>
<dbReference type="InterPro" id="IPR025525">
    <property type="entry name" value="hAT-like_transposase_RNase-H"/>
</dbReference>
<evidence type="ECO:0000313" key="3">
    <source>
        <dbReference type="EMBL" id="PRQ21096.1"/>
    </source>
</evidence>
<dbReference type="InterPro" id="IPR012337">
    <property type="entry name" value="RNaseH-like_sf"/>
</dbReference>
<gene>
    <name evidence="3" type="ORF">RchiOBHm_Chr7g0235371</name>
</gene>
<dbReference type="Proteomes" id="UP000238479">
    <property type="component" value="Chromosome 7"/>
</dbReference>
<dbReference type="EMBL" id="PDCK01000045">
    <property type="protein sequence ID" value="PRQ21096.1"/>
    <property type="molecule type" value="Genomic_DNA"/>
</dbReference>